<reference evidence="2" key="1">
    <citation type="submission" date="2021-02" db="EMBL/GenBank/DDBJ databases">
        <authorList>
            <person name="Nowell W R."/>
        </authorList>
    </citation>
    <scope>NUCLEOTIDE SEQUENCE</scope>
</reference>
<dbReference type="Proteomes" id="UP000682733">
    <property type="component" value="Unassembled WGS sequence"/>
</dbReference>
<dbReference type="Proteomes" id="UP000677228">
    <property type="component" value="Unassembled WGS sequence"/>
</dbReference>
<evidence type="ECO:0000313" key="3">
    <source>
        <dbReference type="Proteomes" id="UP000682733"/>
    </source>
</evidence>
<dbReference type="EMBL" id="CAJNOK010052991">
    <property type="protein sequence ID" value="CAF1610216.1"/>
    <property type="molecule type" value="Genomic_DNA"/>
</dbReference>
<organism evidence="2 3">
    <name type="scientific">Didymodactylos carnosus</name>
    <dbReference type="NCBI Taxonomy" id="1234261"/>
    <lineage>
        <taxon>Eukaryota</taxon>
        <taxon>Metazoa</taxon>
        <taxon>Spiralia</taxon>
        <taxon>Gnathifera</taxon>
        <taxon>Rotifera</taxon>
        <taxon>Eurotatoria</taxon>
        <taxon>Bdelloidea</taxon>
        <taxon>Philodinida</taxon>
        <taxon>Philodinidae</taxon>
        <taxon>Didymodactylos</taxon>
    </lineage>
</organism>
<proteinExistence type="predicted"/>
<feature type="non-terminal residue" evidence="2">
    <location>
        <position position="92"/>
    </location>
</feature>
<sequence length="92" mass="11033">MSDIEGTRQSLKKKRILFCGDSIARGMYKDLCLLSEVDNDNNRLLTHSELKYDGDVKIFNDIVHLFKKDRRNSYDNIERREYKNIRTTIFHY</sequence>
<comment type="caution">
    <text evidence="2">The sequence shown here is derived from an EMBL/GenBank/DDBJ whole genome shotgun (WGS) entry which is preliminary data.</text>
</comment>
<gene>
    <name evidence="1" type="ORF">OVA965_LOCUS42607</name>
    <name evidence="2" type="ORF">TMI583_LOCUS44571</name>
</gene>
<dbReference type="EMBL" id="CAJOBA010077218">
    <property type="protein sequence ID" value="CAF4423616.1"/>
    <property type="molecule type" value="Genomic_DNA"/>
</dbReference>
<evidence type="ECO:0000313" key="1">
    <source>
        <dbReference type="EMBL" id="CAF1610216.1"/>
    </source>
</evidence>
<name>A0A8S2VY22_9BILA</name>
<dbReference type="AlphaFoldDB" id="A0A8S2VY22"/>
<accession>A0A8S2VY22</accession>
<evidence type="ECO:0000313" key="2">
    <source>
        <dbReference type="EMBL" id="CAF4423616.1"/>
    </source>
</evidence>
<protein>
    <submittedName>
        <fullName evidence="2">Uncharacterized protein</fullName>
    </submittedName>
</protein>